<dbReference type="EMBL" id="MU266534">
    <property type="protein sequence ID" value="KAH7921272.1"/>
    <property type="molecule type" value="Genomic_DNA"/>
</dbReference>
<organism evidence="1 2">
    <name type="scientific">Leucogyrophana mollusca</name>
    <dbReference type="NCBI Taxonomy" id="85980"/>
    <lineage>
        <taxon>Eukaryota</taxon>
        <taxon>Fungi</taxon>
        <taxon>Dikarya</taxon>
        <taxon>Basidiomycota</taxon>
        <taxon>Agaricomycotina</taxon>
        <taxon>Agaricomycetes</taxon>
        <taxon>Agaricomycetidae</taxon>
        <taxon>Boletales</taxon>
        <taxon>Boletales incertae sedis</taxon>
        <taxon>Leucogyrophana</taxon>
    </lineage>
</organism>
<comment type="caution">
    <text evidence="1">The sequence shown here is derived from an EMBL/GenBank/DDBJ whole genome shotgun (WGS) entry which is preliminary data.</text>
</comment>
<sequence>MNGTVLVVTDDPKSIPDISLITSTAMNIANGPEAVAARLPTDREMRIISTAEAKTLFGRSVEVVDGVSWLVNDPPQFITHYYHWSAELFFGFWRTYSSLAPSSSTVQPAALPALRRVLFAHADADHWRDYALMNQWVLRAAFPSLTTEFKADWDDRAEMGRPVLLDRVVFSDRSAAMKGKNFIRTGRTASEPFGLPGSAYWWSAIRANVVRFAGFDTTSWTTFDENDVEPPRTPVITYISRQEWGRRMLIPEHHEELVRELEALRDKYGWEVNVVSMDKLSRVEQFRLSARTTVMMGVHGNGLTSLVWMQPSPRATVIEFFFPGGFAHDYEYTTRALGMVHFGFWGNTSFTSPDTPPVAYPEGFQGNRIPLDGKAVAKLVVDRLMLADEADD</sequence>
<keyword evidence="2" id="KW-1185">Reference proteome</keyword>
<reference evidence="1" key="1">
    <citation type="journal article" date="2021" name="New Phytol.">
        <title>Evolutionary innovations through gain and loss of genes in the ectomycorrhizal Boletales.</title>
        <authorList>
            <person name="Wu G."/>
            <person name="Miyauchi S."/>
            <person name="Morin E."/>
            <person name="Kuo A."/>
            <person name="Drula E."/>
            <person name="Varga T."/>
            <person name="Kohler A."/>
            <person name="Feng B."/>
            <person name="Cao Y."/>
            <person name="Lipzen A."/>
            <person name="Daum C."/>
            <person name="Hundley H."/>
            <person name="Pangilinan J."/>
            <person name="Johnson J."/>
            <person name="Barry K."/>
            <person name="LaButti K."/>
            <person name="Ng V."/>
            <person name="Ahrendt S."/>
            <person name="Min B."/>
            <person name="Choi I.G."/>
            <person name="Park H."/>
            <person name="Plett J.M."/>
            <person name="Magnuson J."/>
            <person name="Spatafora J.W."/>
            <person name="Nagy L.G."/>
            <person name="Henrissat B."/>
            <person name="Grigoriev I.V."/>
            <person name="Yang Z.L."/>
            <person name="Xu J."/>
            <person name="Martin F.M."/>
        </authorList>
    </citation>
    <scope>NUCLEOTIDE SEQUENCE</scope>
    <source>
        <strain evidence="1">KUC20120723A-06</strain>
    </source>
</reference>
<dbReference type="Proteomes" id="UP000790709">
    <property type="component" value="Unassembled WGS sequence"/>
</dbReference>
<accession>A0ACB8B914</accession>
<proteinExistence type="predicted"/>
<evidence type="ECO:0000313" key="2">
    <source>
        <dbReference type="Proteomes" id="UP000790709"/>
    </source>
</evidence>
<name>A0ACB8B914_9AGAM</name>
<protein>
    <submittedName>
        <fullName evidence="1">Uncharacterized protein</fullName>
    </submittedName>
</protein>
<evidence type="ECO:0000313" key="1">
    <source>
        <dbReference type="EMBL" id="KAH7921272.1"/>
    </source>
</evidence>
<gene>
    <name evidence="1" type="ORF">BV22DRAFT_1096764</name>
</gene>